<dbReference type="OrthoDB" id="2139129at2"/>
<keyword evidence="1" id="KW-0732">Signal</keyword>
<comment type="caution">
    <text evidence="2">The sequence shown here is derived from an EMBL/GenBank/DDBJ whole genome shotgun (WGS) entry which is preliminary data.</text>
</comment>
<accession>E4KPP5</accession>
<protein>
    <submittedName>
        <fullName evidence="2">Uncharacterized protein</fullName>
    </submittedName>
</protein>
<feature type="signal peptide" evidence="1">
    <location>
        <begin position="1"/>
        <end position="25"/>
    </location>
</feature>
<dbReference type="Proteomes" id="UP000005990">
    <property type="component" value="Unassembled WGS sequence"/>
</dbReference>
<dbReference type="STRING" id="908337.HMPREF9257_1533"/>
<proteinExistence type="predicted"/>
<feature type="chain" id="PRO_5003184847" evidence="1">
    <location>
        <begin position="26"/>
        <end position="412"/>
    </location>
</feature>
<evidence type="ECO:0000256" key="1">
    <source>
        <dbReference type="SAM" id="SignalP"/>
    </source>
</evidence>
<keyword evidence="3" id="KW-1185">Reference proteome</keyword>
<organism evidence="2 3">
    <name type="scientific">Eremococcus coleocola ACS-139-V-Col8</name>
    <dbReference type="NCBI Taxonomy" id="908337"/>
    <lineage>
        <taxon>Bacteria</taxon>
        <taxon>Bacillati</taxon>
        <taxon>Bacillota</taxon>
        <taxon>Bacilli</taxon>
        <taxon>Lactobacillales</taxon>
        <taxon>Aerococcaceae</taxon>
        <taxon>Eremococcus</taxon>
    </lineage>
</organism>
<dbReference type="AlphaFoldDB" id="E4KPP5"/>
<evidence type="ECO:0000313" key="3">
    <source>
        <dbReference type="Proteomes" id="UP000005990"/>
    </source>
</evidence>
<gene>
    <name evidence="2" type="ORF">HMPREF9257_1533</name>
</gene>
<sequence length="412" mass="47420">MKTFTKLSITSLLIVSCLNPLPVQAQMNNLFPDFDLFTQDQLSRDNLTSSVEDYRQAFNLALTKIQKMEDFTVTYRMVDVENQVPLYEGQIDFQGSQGRAAMNFTFNDYDVHDKTKLLASHPLKIMAYDNFNLVYSQQMAWFNSYQILQTYFDIQASQRQALDDLDQIYLISENGRRNEDLSIEDYFSALVLLPDSNLVNQINPSHLTHSQAGYHLQAELTDIPEGLFKRSGNFQLRSNFTYDIQARAIAPMNHQGQLASFDPQASSQKGQWDFSFNHELNLERNEDSLAIDQSLKGPRSSFDEVSQSYQLQDFAADKHLHSSDVTHKLRKIDLTLDPRNNTYHLGLEGIAEDFELNIFEDKTADLKGIKCYLEIDVQPLANPVPDFQDLDRMTAEELKYSLQNIIDKNQEE</sequence>
<dbReference type="PROSITE" id="PS51257">
    <property type="entry name" value="PROKAR_LIPOPROTEIN"/>
    <property type="match status" value="1"/>
</dbReference>
<dbReference type="RefSeq" id="WP_006418307.1">
    <property type="nucleotide sequence ID" value="NZ_AENN01000015.1"/>
</dbReference>
<name>E4KPP5_9LACT</name>
<dbReference type="eggNOG" id="ENOG5033BKH">
    <property type="taxonomic scope" value="Bacteria"/>
</dbReference>
<evidence type="ECO:0000313" key="2">
    <source>
        <dbReference type="EMBL" id="EFR31104.1"/>
    </source>
</evidence>
<reference evidence="2 3" key="1">
    <citation type="submission" date="2010-10" db="EMBL/GenBank/DDBJ databases">
        <authorList>
            <person name="Durkin A.S."/>
            <person name="Madupu R."/>
            <person name="Torralba M."/>
            <person name="Gillis M."/>
            <person name="Methe B."/>
            <person name="Sutton G."/>
            <person name="Nelson K.E."/>
        </authorList>
    </citation>
    <scope>NUCLEOTIDE SEQUENCE [LARGE SCALE GENOMIC DNA]</scope>
    <source>
        <strain evidence="2 3">ACS-139-V-Col8</strain>
    </source>
</reference>
<dbReference type="EMBL" id="AENN01000015">
    <property type="protein sequence ID" value="EFR31104.1"/>
    <property type="molecule type" value="Genomic_DNA"/>
</dbReference>